<dbReference type="EMBL" id="JABBWM010000015">
    <property type="protein sequence ID" value="KAG2112356.1"/>
    <property type="molecule type" value="Genomic_DNA"/>
</dbReference>
<dbReference type="OrthoDB" id="2645888at2759"/>
<keyword evidence="2" id="KW-1185">Reference proteome</keyword>
<reference evidence="1" key="1">
    <citation type="journal article" date="2020" name="New Phytol.">
        <title>Comparative genomics reveals dynamic genome evolution in host specialist ectomycorrhizal fungi.</title>
        <authorList>
            <person name="Lofgren L.A."/>
            <person name="Nguyen N.H."/>
            <person name="Vilgalys R."/>
            <person name="Ruytinx J."/>
            <person name="Liao H.L."/>
            <person name="Branco S."/>
            <person name="Kuo A."/>
            <person name="LaButti K."/>
            <person name="Lipzen A."/>
            <person name="Andreopoulos W."/>
            <person name="Pangilinan J."/>
            <person name="Riley R."/>
            <person name="Hundley H."/>
            <person name="Na H."/>
            <person name="Barry K."/>
            <person name="Grigoriev I.V."/>
            <person name="Stajich J.E."/>
            <person name="Kennedy P.G."/>
        </authorList>
    </citation>
    <scope>NUCLEOTIDE SEQUENCE</scope>
    <source>
        <strain evidence="1">FC423</strain>
    </source>
</reference>
<comment type="caution">
    <text evidence="1">The sequence shown here is derived from an EMBL/GenBank/DDBJ whole genome shotgun (WGS) entry which is preliminary data.</text>
</comment>
<dbReference type="GeneID" id="64695755"/>
<organism evidence="1 2">
    <name type="scientific">Suillus discolor</name>
    <dbReference type="NCBI Taxonomy" id="1912936"/>
    <lineage>
        <taxon>Eukaryota</taxon>
        <taxon>Fungi</taxon>
        <taxon>Dikarya</taxon>
        <taxon>Basidiomycota</taxon>
        <taxon>Agaricomycotina</taxon>
        <taxon>Agaricomycetes</taxon>
        <taxon>Agaricomycetidae</taxon>
        <taxon>Boletales</taxon>
        <taxon>Suillineae</taxon>
        <taxon>Suillaceae</taxon>
        <taxon>Suillus</taxon>
    </lineage>
</organism>
<name>A0A9P7JWG0_9AGAM</name>
<gene>
    <name evidence="1" type="ORF">F5147DRAFT_650990</name>
</gene>
<accession>A0A9P7JWG0</accession>
<protein>
    <submittedName>
        <fullName evidence="1">Uncharacterized protein</fullName>
    </submittedName>
</protein>
<dbReference type="AlphaFoldDB" id="A0A9P7JWG0"/>
<sequence>MLSDEYWATYHAKLAELDLDAHPTSFIPRDWALNAVDIASKWVEQQFAAHVSGRPLVPAPPELDPETIFACGHLAFVLAEAYQHPIKLDIDVIQYNEALTKQESGLNDAREEALLAKFPPTERMLLDRPSVVIVTLGNVPGSPSWSGRSNMKRNKYILASGPNEHTEIASAVKPVEWGRDSAIATAVEITCAINGVGVRERMQAKAKAMAAKTFANPARRSKSRAPKSRIVNKTAINTRSRKTPIPLNRLLSEVEDSIIQQASEGELKSMDVTPAQAEAPQIPTMSSSVLIEPEGQSVVPMNHAECEPTARDILQSIQDLGRRLDCLATNDRVDVLEERLDSVEHMVGQRLDALERKLNYSDAEWKATSLSLGHLTMSLRDHMDDLTAHRSCINTTVYAPPHHGNAHLPTWLAHQEEDPNISAIGRQWTHAWDASVITGIQGHVGTSASAGYIIGTPDPAVLLANVDEDASNTFVAPDYIHFLMMIKARSTGSIPGHLARVLVIIFGGQQFQMSSGYHPGMHFPGGLILPNGAG</sequence>
<proteinExistence type="predicted"/>
<dbReference type="RefSeq" id="XP_041295287.1">
    <property type="nucleotide sequence ID" value="XM_041433496.1"/>
</dbReference>
<evidence type="ECO:0000313" key="1">
    <source>
        <dbReference type="EMBL" id="KAG2112356.1"/>
    </source>
</evidence>
<evidence type="ECO:0000313" key="2">
    <source>
        <dbReference type="Proteomes" id="UP000823399"/>
    </source>
</evidence>
<dbReference type="Proteomes" id="UP000823399">
    <property type="component" value="Unassembled WGS sequence"/>
</dbReference>